<accession>A0A5C3LZA2</accession>
<feature type="region of interest" description="Disordered" evidence="1">
    <location>
        <begin position="70"/>
        <end position="94"/>
    </location>
</feature>
<dbReference type="Proteomes" id="UP000308652">
    <property type="component" value="Unassembled WGS sequence"/>
</dbReference>
<organism evidence="2 3">
    <name type="scientific">Crucibulum laeve</name>
    <dbReference type="NCBI Taxonomy" id="68775"/>
    <lineage>
        <taxon>Eukaryota</taxon>
        <taxon>Fungi</taxon>
        <taxon>Dikarya</taxon>
        <taxon>Basidiomycota</taxon>
        <taxon>Agaricomycotina</taxon>
        <taxon>Agaricomycetes</taxon>
        <taxon>Agaricomycetidae</taxon>
        <taxon>Agaricales</taxon>
        <taxon>Agaricineae</taxon>
        <taxon>Nidulariaceae</taxon>
        <taxon>Crucibulum</taxon>
    </lineage>
</organism>
<evidence type="ECO:0000256" key="1">
    <source>
        <dbReference type="SAM" id="MobiDB-lite"/>
    </source>
</evidence>
<evidence type="ECO:0000313" key="2">
    <source>
        <dbReference type="EMBL" id="TFK38434.1"/>
    </source>
</evidence>
<keyword evidence="3" id="KW-1185">Reference proteome</keyword>
<dbReference type="AlphaFoldDB" id="A0A5C3LZA2"/>
<evidence type="ECO:0000313" key="3">
    <source>
        <dbReference type="Proteomes" id="UP000308652"/>
    </source>
</evidence>
<reference evidence="2 3" key="1">
    <citation type="journal article" date="2019" name="Nat. Ecol. Evol.">
        <title>Megaphylogeny resolves global patterns of mushroom evolution.</title>
        <authorList>
            <person name="Varga T."/>
            <person name="Krizsan K."/>
            <person name="Foldi C."/>
            <person name="Dima B."/>
            <person name="Sanchez-Garcia M."/>
            <person name="Sanchez-Ramirez S."/>
            <person name="Szollosi G.J."/>
            <person name="Szarkandi J.G."/>
            <person name="Papp V."/>
            <person name="Albert L."/>
            <person name="Andreopoulos W."/>
            <person name="Angelini C."/>
            <person name="Antonin V."/>
            <person name="Barry K.W."/>
            <person name="Bougher N.L."/>
            <person name="Buchanan P."/>
            <person name="Buyck B."/>
            <person name="Bense V."/>
            <person name="Catcheside P."/>
            <person name="Chovatia M."/>
            <person name="Cooper J."/>
            <person name="Damon W."/>
            <person name="Desjardin D."/>
            <person name="Finy P."/>
            <person name="Geml J."/>
            <person name="Haridas S."/>
            <person name="Hughes K."/>
            <person name="Justo A."/>
            <person name="Karasinski D."/>
            <person name="Kautmanova I."/>
            <person name="Kiss B."/>
            <person name="Kocsube S."/>
            <person name="Kotiranta H."/>
            <person name="LaButti K.M."/>
            <person name="Lechner B.E."/>
            <person name="Liimatainen K."/>
            <person name="Lipzen A."/>
            <person name="Lukacs Z."/>
            <person name="Mihaltcheva S."/>
            <person name="Morgado L.N."/>
            <person name="Niskanen T."/>
            <person name="Noordeloos M.E."/>
            <person name="Ohm R.A."/>
            <person name="Ortiz-Santana B."/>
            <person name="Ovrebo C."/>
            <person name="Racz N."/>
            <person name="Riley R."/>
            <person name="Savchenko A."/>
            <person name="Shiryaev A."/>
            <person name="Soop K."/>
            <person name="Spirin V."/>
            <person name="Szebenyi C."/>
            <person name="Tomsovsky M."/>
            <person name="Tulloss R.E."/>
            <person name="Uehling J."/>
            <person name="Grigoriev I.V."/>
            <person name="Vagvolgyi C."/>
            <person name="Papp T."/>
            <person name="Martin F.M."/>
            <person name="Miettinen O."/>
            <person name="Hibbett D.S."/>
            <person name="Nagy L.G."/>
        </authorList>
    </citation>
    <scope>NUCLEOTIDE SEQUENCE [LARGE SCALE GENOMIC DNA]</scope>
    <source>
        <strain evidence="2 3">CBS 166.37</strain>
    </source>
</reference>
<sequence length="94" mass="10532">MPERRLLSVGTLLQSNSLLQDRVRHPTLMRLGRLSRKFRIRLLNSGRKASAEPDFSHEALRGNFAVPLGSRSSTRLRQTSSSNATSSSLEKILD</sequence>
<dbReference type="EMBL" id="ML213603">
    <property type="protein sequence ID" value="TFK38434.1"/>
    <property type="molecule type" value="Genomic_DNA"/>
</dbReference>
<feature type="compositionally biased region" description="Low complexity" evidence="1">
    <location>
        <begin position="70"/>
        <end position="88"/>
    </location>
</feature>
<name>A0A5C3LZA2_9AGAR</name>
<proteinExistence type="predicted"/>
<protein>
    <submittedName>
        <fullName evidence="2">Uncharacterized protein</fullName>
    </submittedName>
</protein>
<gene>
    <name evidence="2" type="ORF">BDQ12DRAFT_683655</name>
</gene>